<dbReference type="SMR" id="D6RH78"/>
<keyword evidence="4" id="KW-1267">Proteomics identification</keyword>
<reference evidence="1" key="3">
    <citation type="submission" date="2025-08" db="UniProtKB">
        <authorList>
            <consortium name="Ensembl"/>
        </authorList>
    </citation>
    <scope>IDENTIFICATION</scope>
    <source>
        <strain evidence="1">C57BL/6J</strain>
    </source>
</reference>
<name>D6RH78_MOUSE</name>
<dbReference type="Ensembl" id="ENSMUST00000146007.2">
    <property type="protein sequence ID" value="ENSMUSP00000116815.2"/>
    <property type="gene ID" value="ENSMUSG00000000739.15"/>
</dbReference>
<protein>
    <submittedName>
        <fullName evidence="1">Sulfotransferase family 5A, member 1</fullName>
    </submittedName>
</protein>
<proteinExistence type="evidence at protein level"/>
<dbReference type="GeneTree" id="ENSGT00940000163403"/>
<dbReference type="VEuPathDB" id="HostDB:ENSMUSG00000000739"/>
<organism evidence="1 3">
    <name type="scientific">Mus musculus</name>
    <name type="common">Mouse</name>
    <dbReference type="NCBI Taxonomy" id="10090"/>
    <lineage>
        <taxon>Eukaryota</taxon>
        <taxon>Metazoa</taxon>
        <taxon>Chordata</taxon>
        <taxon>Craniata</taxon>
        <taxon>Vertebrata</taxon>
        <taxon>Euteleostomi</taxon>
        <taxon>Mammalia</taxon>
        <taxon>Eutheria</taxon>
        <taxon>Euarchontoglires</taxon>
        <taxon>Glires</taxon>
        <taxon>Rodentia</taxon>
        <taxon>Myomorpha</taxon>
        <taxon>Muroidea</taxon>
        <taxon>Muridae</taxon>
        <taxon>Murinae</taxon>
        <taxon>Mus</taxon>
        <taxon>Mus</taxon>
    </lineage>
</organism>
<accession>D6RH78</accession>
<evidence type="ECO:0000313" key="1">
    <source>
        <dbReference type="Ensembl" id="ENSMUSP00000116815.2"/>
    </source>
</evidence>
<dbReference type="ProteomicsDB" id="306295"/>
<dbReference type="InterPro" id="IPR027417">
    <property type="entry name" value="P-loop_NTPase"/>
</dbReference>
<evidence type="ECO:0000313" key="2">
    <source>
        <dbReference type="MGI" id="MGI:1931463"/>
    </source>
</evidence>
<reference evidence="1 3" key="1">
    <citation type="journal article" date="2009" name="PLoS Biol.">
        <title>Lineage-specific biology revealed by a finished genome assembly of the mouse.</title>
        <authorList>
            <consortium name="Mouse Genome Sequencing Consortium"/>
            <person name="Church D.M."/>
            <person name="Goodstadt L."/>
            <person name="Hillier L.W."/>
            <person name="Zody M.C."/>
            <person name="Goldstein S."/>
            <person name="She X."/>
            <person name="Bult C.J."/>
            <person name="Agarwala R."/>
            <person name="Cherry J.L."/>
            <person name="DiCuccio M."/>
            <person name="Hlavina W."/>
            <person name="Kapustin Y."/>
            <person name="Meric P."/>
            <person name="Maglott D."/>
            <person name="Birtle Z."/>
            <person name="Marques A.C."/>
            <person name="Graves T."/>
            <person name="Zhou S."/>
            <person name="Teague B."/>
            <person name="Potamousis K."/>
            <person name="Churas C."/>
            <person name="Place M."/>
            <person name="Herschleb J."/>
            <person name="Runnheim R."/>
            <person name="Forrest D."/>
            <person name="Amos-Landgraf J."/>
            <person name="Schwartz D.C."/>
            <person name="Cheng Z."/>
            <person name="Lindblad-Toh K."/>
            <person name="Eichler E.E."/>
            <person name="Ponting C.P."/>
        </authorList>
    </citation>
    <scope>NUCLEOTIDE SEQUENCE [LARGE SCALE GENOMIC DNA]</scope>
    <source>
        <strain evidence="1 3">C57BL/6J</strain>
    </source>
</reference>
<evidence type="ECO:0007829" key="4">
    <source>
        <dbReference type="ProteomicsDB" id="D6RH78"/>
    </source>
</evidence>
<gene>
    <name evidence="1 2" type="primary">Sult5a1</name>
</gene>
<reference evidence="1" key="4">
    <citation type="submission" date="2025-09" db="UniProtKB">
        <authorList>
            <consortium name="Ensembl"/>
        </authorList>
    </citation>
    <scope>IDENTIFICATION</scope>
    <source>
        <strain evidence="1">C57BL/6J</strain>
    </source>
</reference>
<dbReference type="HOGENOM" id="CLU_2978551_0_0_1"/>
<dbReference type="AGR" id="MGI:1931463"/>
<dbReference type="SUPFAM" id="SSF52540">
    <property type="entry name" value="P-loop containing nucleoside triphosphate hydrolases"/>
    <property type="match status" value="1"/>
</dbReference>
<dbReference type="Bgee" id="ENSMUSG00000000739">
    <property type="expression patterns" value="Expressed in lip and 155 other cell types or tissues"/>
</dbReference>
<dbReference type="Gene3D" id="3.40.50.300">
    <property type="entry name" value="P-loop containing nucleotide triphosphate hydrolases"/>
    <property type="match status" value="1"/>
</dbReference>
<keyword evidence="3" id="KW-1185">Reference proteome</keyword>
<dbReference type="Proteomes" id="UP000000589">
    <property type="component" value="Chromosome 8"/>
</dbReference>
<evidence type="ECO:0000313" key="3">
    <source>
        <dbReference type="Proteomes" id="UP000000589"/>
    </source>
</evidence>
<dbReference type="AlphaFoldDB" id="D6RH78"/>
<sequence length="58" mass="6512">MTERMNTTEIFDGVRFPGFIHTPESLKAACSFQFQDTDILLVTFPKSGCQGLWGKSNL</sequence>
<reference evidence="1 3" key="2">
    <citation type="journal article" date="2011" name="PLoS Biol.">
        <title>Modernizing reference genome assemblies.</title>
        <authorList>
            <person name="Church D.M."/>
            <person name="Schneider V.A."/>
            <person name="Graves T."/>
            <person name="Auger K."/>
            <person name="Cunningham F."/>
            <person name="Bouk N."/>
            <person name="Chen H.C."/>
            <person name="Agarwala R."/>
            <person name="McLaren W.M."/>
            <person name="Ritchie G.R."/>
            <person name="Albracht D."/>
            <person name="Kremitzki M."/>
            <person name="Rock S."/>
            <person name="Kotkiewicz H."/>
            <person name="Kremitzki C."/>
            <person name="Wollam A."/>
            <person name="Trani L."/>
            <person name="Fulton L."/>
            <person name="Fulton R."/>
            <person name="Matthews L."/>
            <person name="Whitehead S."/>
            <person name="Chow W."/>
            <person name="Torrance J."/>
            <person name="Dunn M."/>
            <person name="Harden G."/>
            <person name="Threadgold G."/>
            <person name="Wood J."/>
            <person name="Collins J."/>
            <person name="Heath P."/>
            <person name="Griffiths G."/>
            <person name="Pelan S."/>
            <person name="Grafham D."/>
            <person name="Eichler E.E."/>
            <person name="Weinstock G."/>
            <person name="Mardis E.R."/>
            <person name="Wilson R.K."/>
            <person name="Howe K."/>
            <person name="Flicek P."/>
            <person name="Hubbard T."/>
        </authorList>
    </citation>
    <scope>NUCLEOTIDE SEQUENCE [LARGE SCALE GENOMIC DNA]</scope>
    <source>
        <strain evidence="1 3">C57BL/6J</strain>
    </source>
</reference>
<dbReference type="MGI" id="MGI:1931463">
    <property type="gene designation" value="Sult5a1"/>
</dbReference>
<dbReference type="ExpressionAtlas" id="D6RH78">
    <property type="expression patterns" value="baseline and differential"/>
</dbReference>